<evidence type="ECO:0000313" key="6">
    <source>
        <dbReference type="Proteomes" id="UP000535509"/>
    </source>
</evidence>
<keyword evidence="5" id="KW-0489">Methyltransferase</keyword>
<evidence type="ECO:0000313" key="7">
    <source>
        <dbReference type="Proteomes" id="UP000557842"/>
    </source>
</evidence>
<accession>A0A5L4J251</accession>
<feature type="domain" description="Methyltransferase" evidence="1">
    <location>
        <begin position="72"/>
        <end position="208"/>
    </location>
</feature>
<evidence type="ECO:0000313" key="2">
    <source>
        <dbReference type="EMBL" id="EAI5408294.1"/>
    </source>
</evidence>
<dbReference type="EMBL" id="AABQDW010000010">
    <property type="protein sequence ID" value="EAI5408294.1"/>
    <property type="molecule type" value="Genomic_DNA"/>
</dbReference>
<dbReference type="Proteomes" id="UP000535509">
    <property type="component" value="Unassembled WGS sequence"/>
</dbReference>
<evidence type="ECO:0000313" key="5">
    <source>
        <dbReference type="EMBL" id="EAK0469123.1"/>
    </source>
</evidence>
<dbReference type="AlphaFoldDB" id="A0A5L4J251"/>
<gene>
    <name evidence="4" type="ORF">AAH17_07630</name>
    <name evidence="5" type="ORF">AAH24_07100</name>
    <name evidence="2" type="ORF">BVH53_06230</name>
    <name evidence="3" type="ORF">CX802_07855</name>
</gene>
<proteinExistence type="predicted"/>
<organism evidence="5">
    <name type="scientific">Campylobacter fetus</name>
    <dbReference type="NCBI Taxonomy" id="196"/>
    <lineage>
        <taxon>Bacteria</taxon>
        <taxon>Pseudomonadati</taxon>
        <taxon>Campylobacterota</taxon>
        <taxon>Epsilonproteobacteria</taxon>
        <taxon>Campylobacterales</taxon>
        <taxon>Campylobacteraceae</taxon>
        <taxon>Campylobacter</taxon>
    </lineage>
</organism>
<dbReference type="EMBL" id="AABTCC010000026">
    <property type="protein sequence ID" value="EAI8859738.1"/>
    <property type="molecule type" value="Genomic_DNA"/>
</dbReference>
<evidence type="ECO:0000313" key="4">
    <source>
        <dbReference type="EMBL" id="EAK0453516.1"/>
    </source>
</evidence>
<dbReference type="GO" id="GO:0008168">
    <property type="term" value="F:methyltransferase activity"/>
    <property type="evidence" value="ECO:0007669"/>
    <property type="project" value="UniProtKB-KW"/>
</dbReference>
<dbReference type="Gene3D" id="3.40.50.150">
    <property type="entry name" value="Vaccinia Virus protein VP39"/>
    <property type="match status" value="1"/>
</dbReference>
<comment type="caution">
    <text evidence="5">The sequence shown here is derived from an EMBL/GenBank/DDBJ whole genome shotgun (WGS) entry which is preliminary data.</text>
</comment>
<dbReference type="GO" id="GO:0032259">
    <property type="term" value="P:methylation"/>
    <property type="evidence" value="ECO:0007669"/>
    <property type="project" value="UniProtKB-KW"/>
</dbReference>
<dbReference type="InterPro" id="IPR025714">
    <property type="entry name" value="Methyltranfer_dom"/>
</dbReference>
<dbReference type="Proteomes" id="UP000557842">
    <property type="component" value="Unassembled WGS sequence"/>
</dbReference>
<dbReference type="Pfam" id="PF13847">
    <property type="entry name" value="Methyltransf_31"/>
    <property type="match status" value="1"/>
</dbReference>
<dbReference type="OMA" id="CVESYRN"/>
<dbReference type="CDD" id="cd02440">
    <property type="entry name" value="AdoMet_MTases"/>
    <property type="match status" value="1"/>
</dbReference>
<keyword evidence="5" id="KW-0808">Transferase</keyword>
<dbReference type="RefSeq" id="WP_011732257.1">
    <property type="nucleotide sequence ID" value="NZ_AABUZP020000015.1"/>
</dbReference>
<evidence type="ECO:0000313" key="3">
    <source>
        <dbReference type="EMBL" id="EAI8859738.1"/>
    </source>
</evidence>
<protein>
    <submittedName>
        <fullName evidence="5">Class I SAM-dependent methyltransferase</fullName>
    </submittedName>
</protein>
<keyword evidence="6" id="KW-1185">Reference proteome</keyword>
<sequence>MKELDIFTNLHKKTSREYLPRMCDDKVNCMIKAKEFEADFWDGDRKFGYGGYKYDGRWEAVAKKLIEIYGLKDSDKVLDVGCGKAFLLYELKKLLPNLQITGFDISKYALKNAKEEVKDCLFYHDAKDDFPFKQEEFDLAISLTTLHNLKIYDLKNALQNINLVAKNKFIVVESYRNEKELFNLECWALTCQSFFSKDEWEWLFKEFGYNGDYEFIYFE</sequence>
<dbReference type="GeneID" id="61065407"/>
<reference evidence="5 7" key="1">
    <citation type="submission" date="2018-05" db="EMBL/GenBank/DDBJ databases">
        <authorList>
            <consortium name="PulseNet: The National Subtyping Network for Foodborne Disease Surveillance"/>
            <person name="Tarr C.L."/>
            <person name="Trees E."/>
            <person name="Katz L.S."/>
            <person name="Carleton-Romer H.A."/>
            <person name="Stroika S."/>
            <person name="Kucerova Z."/>
            <person name="Roache K.F."/>
            <person name="Sabol A.L."/>
            <person name="Besser J."/>
            <person name="Gerner-Smidt P."/>
        </authorList>
    </citation>
    <scope>NUCLEOTIDE SEQUENCE</scope>
    <source>
        <strain evidence="4">2014D-0197</strain>
        <strain evidence="2 7">2016D-0221</strain>
        <strain evidence="5">D4313</strain>
        <strain evidence="3 6">PNUSAC001503</strain>
    </source>
</reference>
<dbReference type="EMBL" id="AACCXM010000006">
    <property type="protein sequence ID" value="EAK0469123.1"/>
    <property type="molecule type" value="Genomic_DNA"/>
</dbReference>
<dbReference type="SUPFAM" id="SSF53335">
    <property type="entry name" value="S-adenosyl-L-methionine-dependent methyltransferases"/>
    <property type="match status" value="1"/>
</dbReference>
<dbReference type="PANTHER" id="PTHR43861">
    <property type="entry name" value="TRANS-ACONITATE 2-METHYLTRANSFERASE-RELATED"/>
    <property type="match status" value="1"/>
</dbReference>
<dbReference type="PANTHER" id="PTHR43861:SF6">
    <property type="entry name" value="METHYLTRANSFERASE TYPE 11"/>
    <property type="match status" value="1"/>
</dbReference>
<dbReference type="EMBL" id="AACCXK010000014">
    <property type="protein sequence ID" value="EAK0453516.1"/>
    <property type="molecule type" value="Genomic_DNA"/>
</dbReference>
<dbReference type="InterPro" id="IPR029063">
    <property type="entry name" value="SAM-dependent_MTases_sf"/>
</dbReference>
<name>A0A5L4J251_CAMFE</name>
<evidence type="ECO:0000259" key="1">
    <source>
        <dbReference type="Pfam" id="PF13847"/>
    </source>
</evidence>